<feature type="compositionally biased region" description="Polar residues" evidence="1">
    <location>
        <begin position="1"/>
        <end position="14"/>
    </location>
</feature>
<protein>
    <submittedName>
        <fullName evidence="2">Uncharacterized protein</fullName>
    </submittedName>
</protein>
<sequence>MTATQKPSGKSTFDVNAASRATSSTTRALPA</sequence>
<gene>
    <name evidence="2" type="ORF">PPTG_21394</name>
</gene>
<evidence type="ECO:0000313" key="2">
    <source>
        <dbReference type="EMBL" id="ETN19014.1"/>
    </source>
</evidence>
<reference evidence="2 3" key="2">
    <citation type="submission" date="2013-11" db="EMBL/GenBank/DDBJ databases">
        <title>The Genome Sequence of Phytophthora parasitica INRA-310.</title>
        <authorList>
            <consortium name="The Broad Institute Genomics Platform"/>
            <person name="Russ C."/>
            <person name="Tyler B."/>
            <person name="Panabieres F."/>
            <person name="Shan W."/>
            <person name="Tripathy S."/>
            <person name="Grunwald N."/>
            <person name="Machado M."/>
            <person name="Johnson C.S."/>
            <person name="Arredondo F."/>
            <person name="Hong C."/>
            <person name="Coffey M."/>
            <person name="Young S.K."/>
            <person name="Zeng Q."/>
            <person name="Gargeya S."/>
            <person name="Fitzgerald M."/>
            <person name="Abouelleil A."/>
            <person name="Alvarado L."/>
            <person name="Chapman S.B."/>
            <person name="Gainer-Dewar J."/>
            <person name="Goldberg J."/>
            <person name="Griggs A."/>
            <person name="Gujja S."/>
            <person name="Hansen M."/>
            <person name="Howarth C."/>
            <person name="Imamovic A."/>
            <person name="Ireland A."/>
            <person name="Larimer J."/>
            <person name="McCowan C."/>
            <person name="Murphy C."/>
            <person name="Pearson M."/>
            <person name="Poon T.W."/>
            <person name="Priest M."/>
            <person name="Roberts A."/>
            <person name="Saif S."/>
            <person name="Shea T."/>
            <person name="Sykes S."/>
            <person name="Wortman J."/>
            <person name="Nusbaum C."/>
            <person name="Birren B."/>
        </authorList>
    </citation>
    <scope>NUCLEOTIDE SEQUENCE [LARGE SCALE GENOMIC DNA]</scope>
    <source>
        <strain evidence="2 3">INRA-310</strain>
    </source>
</reference>
<dbReference type="VEuPathDB" id="FungiDB:PPTG_21394"/>
<dbReference type="RefSeq" id="XP_008895652.1">
    <property type="nucleotide sequence ID" value="XM_008897404.1"/>
</dbReference>
<evidence type="ECO:0000313" key="3">
    <source>
        <dbReference type="Proteomes" id="UP000018817"/>
    </source>
</evidence>
<dbReference type="EMBL" id="KI669565">
    <property type="protein sequence ID" value="ETN19014.1"/>
    <property type="molecule type" value="Genomic_DNA"/>
</dbReference>
<dbReference type="Proteomes" id="UP000018817">
    <property type="component" value="Unassembled WGS sequence"/>
</dbReference>
<name>W2R2S7_PHYN3</name>
<proteinExistence type="predicted"/>
<reference evidence="3" key="1">
    <citation type="submission" date="2011-12" db="EMBL/GenBank/DDBJ databases">
        <authorList>
            <consortium name="The Broad Institute Genome Sequencing Platform"/>
            <person name="Russ C."/>
            <person name="Tyler B."/>
            <person name="Panabieres F."/>
            <person name="Shan W."/>
            <person name="Tripathy S."/>
            <person name="Grunwald N."/>
            <person name="Machado M."/>
            <person name="Young S.K."/>
            <person name="Zeng Q."/>
            <person name="Gargeya S."/>
            <person name="Fitzgerald M."/>
            <person name="Haas B."/>
            <person name="Abouelleil A."/>
            <person name="Alvarado L."/>
            <person name="Arachchi H.M."/>
            <person name="Berlin A."/>
            <person name="Chapman S.B."/>
            <person name="Gearin G."/>
            <person name="Goldberg J."/>
            <person name="Griggs A."/>
            <person name="Gujja S."/>
            <person name="Hansen M."/>
            <person name="Heiman D."/>
            <person name="Howarth C."/>
            <person name="Larimer J."/>
            <person name="Lui A."/>
            <person name="MacDonald P.J.P."/>
            <person name="McCowen C."/>
            <person name="Montmayeur A."/>
            <person name="Murphy C."/>
            <person name="Neiman D."/>
            <person name="Pearson M."/>
            <person name="Priest M."/>
            <person name="Roberts A."/>
            <person name="Saif S."/>
            <person name="Shea T."/>
            <person name="Sisk P."/>
            <person name="Stolte C."/>
            <person name="Sykes S."/>
            <person name="Wortman J."/>
            <person name="Nusbaum C."/>
            <person name="Birren B."/>
        </authorList>
    </citation>
    <scope>NUCLEOTIDE SEQUENCE [LARGE SCALE GENOMIC DNA]</scope>
    <source>
        <strain evidence="3">INRA-310</strain>
    </source>
</reference>
<dbReference type="AlphaFoldDB" id="W2R2S7"/>
<organism evidence="2 3">
    <name type="scientific">Phytophthora nicotianae (strain INRA-310)</name>
    <name type="common">Phytophthora parasitica</name>
    <dbReference type="NCBI Taxonomy" id="761204"/>
    <lineage>
        <taxon>Eukaryota</taxon>
        <taxon>Sar</taxon>
        <taxon>Stramenopiles</taxon>
        <taxon>Oomycota</taxon>
        <taxon>Peronosporomycetes</taxon>
        <taxon>Peronosporales</taxon>
        <taxon>Peronosporaceae</taxon>
        <taxon>Phytophthora</taxon>
    </lineage>
</organism>
<dbReference type="GeneID" id="20189993"/>
<feature type="compositionally biased region" description="Low complexity" evidence="1">
    <location>
        <begin position="17"/>
        <end position="31"/>
    </location>
</feature>
<feature type="region of interest" description="Disordered" evidence="1">
    <location>
        <begin position="1"/>
        <end position="31"/>
    </location>
</feature>
<accession>W2R2S7</accession>
<evidence type="ECO:0000256" key="1">
    <source>
        <dbReference type="SAM" id="MobiDB-lite"/>
    </source>
</evidence>